<sequence length="110" mass="11490">MVAPTEISRLRLDDAALAYLSACGTGLGGHRLPSEALHVGAVFHLAGFSDVVASLWPLADAFAVRAAKEFYRDAAAPGHPGALALHTALHALRDPMNPSVWAGLMHIGRG</sequence>
<dbReference type="OrthoDB" id="3206999at2"/>
<dbReference type="InterPro" id="IPR024983">
    <property type="entry name" value="CHAT_dom"/>
</dbReference>
<name>A0A5N8W3T8_9ACTN</name>
<protein>
    <submittedName>
        <fullName evidence="2">CHAT domain-containing protein</fullName>
    </submittedName>
</protein>
<reference evidence="2 3" key="1">
    <citation type="submission" date="2019-07" db="EMBL/GenBank/DDBJ databases">
        <title>New species of Amycolatopsis and Streptomyces.</title>
        <authorList>
            <person name="Duangmal K."/>
            <person name="Teo W.F.A."/>
            <person name="Lipun K."/>
        </authorList>
    </citation>
    <scope>NUCLEOTIDE SEQUENCE [LARGE SCALE GENOMIC DNA]</scope>
    <source>
        <strain evidence="2 3">TISTR 2346</strain>
    </source>
</reference>
<organism evidence="2 3">
    <name type="scientific">Streptomyces phyllanthi</name>
    <dbReference type="NCBI Taxonomy" id="1803180"/>
    <lineage>
        <taxon>Bacteria</taxon>
        <taxon>Bacillati</taxon>
        <taxon>Actinomycetota</taxon>
        <taxon>Actinomycetes</taxon>
        <taxon>Kitasatosporales</taxon>
        <taxon>Streptomycetaceae</taxon>
        <taxon>Streptomyces</taxon>
    </lineage>
</organism>
<feature type="domain" description="CHAT" evidence="1">
    <location>
        <begin position="6"/>
        <end position="109"/>
    </location>
</feature>
<dbReference type="Pfam" id="PF12770">
    <property type="entry name" value="CHAT"/>
    <property type="match status" value="1"/>
</dbReference>
<dbReference type="AlphaFoldDB" id="A0A5N8W3T8"/>
<proteinExistence type="predicted"/>
<dbReference type="EMBL" id="VJZE01000136">
    <property type="protein sequence ID" value="MPY42163.1"/>
    <property type="molecule type" value="Genomic_DNA"/>
</dbReference>
<dbReference type="RefSeq" id="WP_152786254.1">
    <property type="nucleotide sequence ID" value="NZ_BAABEQ010000140.1"/>
</dbReference>
<keyword evidence="3" id="KW-1185">Reference proteome</keyword>
<dbReference type="Proteomes" id="UP000326979">
    <property type="component" value="Unassembled WGS sequence"/>
</dbReference>
<gene>
    <name evidence="2" type="ORF">FNH04_20300</name>
</gene>
<comment type="caution">
    <text evidence="2">The sequence shown here is derived from an EMBL/GenBank/DDBJ whole genome shotgun (WGS) entry which is preliminary data.</text>
</comment>
<evidence type="ECO:0000313" key="2">
    <source>
        <dbReference type="EMBL" id="MPY42163.1"/>
    </source>
</evidence>
<accession>A0A5N8W3T8</accession>
<evidence type="ECO:0000259" key="1">
    <source>
        <dbReference type="Pfam" id="PF12770"/>
    </source>
</evidence>
<evidence type="ECO:0000313" key="3">
    <source>
        <dbReference type="Proteomes" id="UP000326979"/>
    </source>
</evidence>